<evidence type="ECO:0000313" key="15">
    <source>
        <dbReference type="EMBL" id="TWI84617.1"/>
    </source>
</evidence>
<gene>
    <name evidence="15" type="ORF">JM93_02949</name>
</gene>
<keyword evidence="6" id="KW-0677">Repeat</keyword>
<dbReference type="PANTHER" id="PTHR42884:SF14">
    <property type="entry name" value="NEUROENDOCRINE CONVERTASE 1"/>
    <property type="match status" value="1"/>
</dbReference>
<dbReference type="InterPro" id="IPR011049">
    <property type="entry name" value="Serralysin-like_metalloprot_C"/>
</dbReference>
<feature type="active site" description="Charge relay system" evidence="10">
    <location>
        <position position="86"/>
    </location>
</feature>
<evidence type="ECO:0000256" key="4">
    <source>
        <dbReference type="ARBA" id="ARBA00022670"/>
    </source>
</evidence>
<keyword evidence="5" id="KW-0732">Signal</keyword>
<protein>
    <submittedName>
        <fullName evidence="15">Peptidase M10/serralysin-like protein</fullName>
    </submittedName>
</protein>
<evidence type="ECO:0000256" key="1">
    <source>
        <dbReference type="ARBA" id="ARBA00004613"/>
    </source>
</evidence>
<evidence type="ECO:0000259" key="14">
    <source>
        <dbReference type="Pfam" id="PF13946"/>
    </source>
</evidence>
<dbReference type="InterPro" id="IPR015500">
    <property type="entry name" value="Peptidase_S8_subtilisin-rel"/>
</dbReference>
<evidence type="ECO:0000256" key="2">
    <source>
        <dbReference type="ARBA" id="ARBA00005325"/>
    </source>
</evidence>
<keyword evidence="9" id="KW-0106">Calcium</keyword>
<dbReference type="CDD" id="cd04059">
    <property type="entry name" value="Peptidases_S8_Protein_convertases_Kexins_Furin-like"/>
    <property type="match status" value="1"/>
</dbReference>
<dbReference type="PRINTS" id="PR00723">
    <property type="entry name" value="SUBTILISIN"/>
</dbReference>
<keyword evidence="3" id="KW-0964">Secreted</keyword>
<dbReference type="PROSITE" id="PS00137">
    <property type="entry name" value="SUBTILASE_HIS"/>
    <property type="match status" value="1"/>
</dbReference>
<sequence>MSIDLGGAKYQWHLDGTSASGLQTSVHLNVSGIWSETGGAGIRVAVVDDGIEATHDSLEHAIGSLFDATERGTGSSGDPTGSGYGHGTAVAGIIAAESSQSDPIGIAPGVELASLRIFGSGALSVQDAFSYAWNFDIVNNSWGYSYALYGNDVFSHAVYWRPINASLDASLTYGRAGLGTVLVKSAGNSRADGRFATDDYVANHEGMIVVGAVDYTGDVSFYSTPGANILVSTPSSGAGLGVTTSDRSGFAGYSAGDRTDKFGGTSAAAPMVSGVVALMLDANPALAWQDVQDILALSARHTGSHQGAPASGNELYAWQTNAASNWNGGGMHFSNDYGFGLVDAFQAVRLAETWTIGRAVPDQFEASFAAANWSFSAIDSVATASFFVSNTYDLQSVTLSLNSNIAIEAIESIRLWSPNGTESILFEGESISGAIGGAYAWDYMSQIFRGEGAAGEWRLEIDFGDNGVDLSGVSALLDVRGTESTDNDVYYYTSEFSEFGMKVLTDGSGTDTINTAAIANAVTIDMQAGSASQIDGALMSISAETIIEQVVTGDGDDKITGNEFGNLITPGRGDDVVDGGGGNDLFVEGLGNDLYVGGSGIDIVLAHYAFDAEFVLFESAERDGEILFAHSNEQDTLQGIERIHFSDGTQVAFDNEGSAGQIYRLYETAFDRAPDEAGFEIWLDAADNGTDLYTIALSFVNSEEFSLLYNGFDSVEEKVAAFYVNSLGREAEDAGLTAWSHAYANQLVDDTQILIGFSESAENRMLTEHVFDQGFIF</sequence>
<evidence type="ECO:0000259" key="11">
    <source>
        <dbReference type="Pfam" id="PF00082"/>
    </source>
</evidence>
<comment type="similarity">
    <text evidence="2">Belongs to the peptidase S8 family. Furin subfamily.</text>
</comment>
<dbReference type="GO" id="GO:0016020">
    <property type="term" value="C:membrane"/>
    <property type="evidence" value="ECO:0007669"/>
    <property type="project" value="TreeGrafter"/>
</dbReference>
<dbReference type="InterPro" id="IPR034182">
    <property type="entry name" value="Kexin/furin"/>
</dbReference>
<dbReference type="InterPro" id="IPR002884">
    <property type="entry name" value="P_dom"/>
</dbReference>
<dbReference type="EMBL" id="VLLF01000007">
    <property type="protein sequence ID" value="TWI84617.1"/>
    <property type="molecule type" value="Genomic_DNA"/>
</dbReference>
<dbReference type="SUPFAM" id="SSF49785">
    <property type="entry name" value="Galactose-binding domain-like"/>
    <property type="match status" value="1"/>
</dbReference>
<dbReference type="InterPro" id="IPR008979">
    <property type="entry name" value="Galactose-bd-like_sf"/>
</dbReference>
<dbReference type="GO" id="GO:0005509">
    <property type="term" value="F:calcium ion binding"/>
    <property type="evidence" value="ECO:0007669"/>
    <property type="project" value="InterPro"/>
</dbReference>
<feature type="active site" description="Charge relay system" evidence="10">
    <location>
        <position position="48"/>
    </location>
</feature>
<dbReference type="Gene3D" id="3.40.50.200">
    <property type="entry name" value="Peptidase S8/S53 domain"/>
    <property type="match status" value="1"/>
</dbReference>
<dbReference type="RefSeq" id="WP_170230667.1">
    <property type="nucleotide sequence ID" value="NZ_VLLF01000007.1"/>
</dbReference>
<keyword evidence="7 10" id="KW-0378">Hydrolase</keyword>
<dbReference type="GO" id="GO:0004252">
    <property type="term" value="F:serine-type endopeptidase activity"/>
    <property type="evidence" value="ECO:0007669"/>
    <property type="project" value="UniProtKB-UniRule"/>
</dbReference>
<feature type="active site" description="Charge relay system" evidence="10">
    <location>
        <position position="266"/>
    </location>
</feature>
<dbReference type="Pfam" id="PF13946">
    <property type="entry name" value="DUF4214"/>
    <property type="match status" value="1"/>
</dbReference>
<evidence type="ECO:0000256" key="6">
    <source>
        <dbReference type="ARBA" id="ARBA00022737"/>
    </source>
</evidence>
<dbReference type="PROSITE" id="PS51892">
    <property type="entry name" value="SUBTILASE"/>
    <property type="match status" value="1"/>
</dbReference>
<dbReference type="Gene3D" id="2.60.120.260">
    <property type="entry name" value="Galactose-binding domain-like"/>
    <property type="match status" value="1"/>
</dbReference>
<keyword evidence="8 10" id="KW-0720">Serine protease</keyword>
<keyword evidence="4 10" id="KW-0645">Protease</keyword>
<dbReference type="InterPro" id="IPR000209">
    <property type="entry name" value="Peptidase_S8/S53_dom"/>
</dbReference>
<feature type="domain" description="P/Homo B" evidence="12">
    <location>
        <begin position="397"/>
        <end position="462"/>
    </location>
</feature>
<dbReference type="Gene3D" id="2.150.10.10">
    <property type="entry name" value="Serralysin-like metalloprotease, C-terminal"/>
    <property type="match status" value="1"/>
</dbReference>
<evidence type="ECO:0000259" key="13">
    <source>
        <dbReference type="Pfam" id="PF08548"/>
    </source>
</evidence>
<dbReference type="GO" id="GO:0005615">
    <property type="term" value="C:extracellular space"/>
    <property type="evidence" value="ECO:0007669"/>
    <property type="project" value="InterPro"/>
</dbReference>
<dbReference type="SUPFAM" id="SSF52743">
    <property type="entry name" value="Subtilisin-like"/>
    <property type="match status" value="1"/>
</dbReference>
<dbReference type="Pfam" id="PF08548">
    <property type="entry name" value="Peptidase_M10_C"/>
    <property type="match status" value="1"/>
</dbReference>
<dbReference type="InterPro" id="IPR023828">
    <property type="entry name" value="Peptidase_S8_Ser-AS"/>
</dbReference>
<dbReference type="GO" id="GO:0016485">
    <property type="term" value="P:protein processing"/>
    <property type="evidence" value="ECO:0007669"/>
    <property type="project" value="TreeGrafter"/>
</dbReference>
<feature type="domain" description="Peptidase S8/S53" evidence="11">
    <location>
        <begin position="39"/>
        <end position="340"/>
    </location>
</feature>
<feature type="domain" description="DUF4214" evidence="14">
    <location>
        <begin position="696"/>
        <end position="764"/>
    </location>
</feature>
<evidence type="ECO:0000313" key="16">
    <source>
        <dbReference type="Proteomes" id="UP000320593"/>
    </source>
</evidence>
<dbReference type="Pfam" id="PF01483">
    <property type="entry name" value="P_proprotein"/>
    <property type="match status" value="1"/>
</dbReference>
<dbReference type="InterPro" id="IPR025282">
    <property type="entry name" value="DUF4214"/>
</dbReference>
<dbReference type="PANTHER" id="PTHR42884">
    <property type="entry name" value="PROPROTEIN CONVERTASE SUBTILISIN/KEXIN-RELATED"/>
    <property type="match status" value="1"/>
</dbReference>
<comment type="caution">
    <text evidence="15">The sequence shown here is derived from an EMBL/GenBank/DDBJ whole genome shotgun (WGS) entry which is preliminary data.</text>
</comment>
<evidence type="ECO:0000256" key="7">
    <source>
        <dbReference type="ARBA" id="ARBA00022801"/>
    </source>
</evidence>
<proteinExistence type="inferred from homology"/>
<dbReference type="InterPro" id="IPR013858">
    <property type="entry name" value="Peptidase_M10B_C"/>
</dbReference>
<accession>A0A562STJ4</accession>
<dbReference type="AlphaFoldDB" id="A0A562STJ4"/>
<evidence type="ECO:0000256" key="5">
    <source>
        <dbReference type="ARBA" id="ARBA00022729"/>
    </source>
</evidence>
<dbReference type="SUPFAM" id="SSF51120">
    <property type="entry name" value="beta-Roll"/>
    <property type="match status" value="1"/>
</dbReference>
<dbReference type="GO" id="GO:0005737">
    <property type="term" value="C:cytoplasm"/>
    <property type="evidence" value="ECO:0007669"/>
    <property type="project" value="UniProtKB-ARBA"/>
</dbReference>
<dbReference type="InterPro" id="IPR036852">
    <property type="entry name" value="Peptidase_S8/S53_dom_sf"/>
</dbReference>
<evidence type="ECO:0000259" key="12">
    <source>
        <dbReference type="Pfam" id="PF01483"/>
    </source>
</evidence>
<evidence type="ECO:0000256" key="8">
    <source>
        <dbReference type="ARBA" id="ARBA00022825"/>
    </source>
</evidence>
<comment type="subcellular location">
    <subcellularLocation>
        <location evidence="1">Secreted</location>
    </subcellularLocation>
</comment>
<name>A0A562STJ4_9HYPH</name>
<dbReference type="Proteomes" id="UP000320593">
    <property type="component" value="Unassembled WGS sequence"/>
</dbReference>
<reference evidence="15 16" key="1">
    <citation type="submission" date="2019-07" db="EMBL/GenBank/DDBJ databases">
        <title>Genomic Encyclopedia of Archaeal and Bacterial Type Strains, Phase II (KMG-II): from individual species to whole genera.</title>
        <authorList>
            <person name="Goeker M."/>
        </authorList>
    </citation>
    <scope>NUCLEOTIDE SEQUENCE [LARGE SCALE GENOMIC DNA]</scope>
    <source>
        <strain evidence="15 16">ATCC BAA-252</strain>
    </source>
</reference>
<dbReference type="InterPro" id="IPR022398">
    <property type="entry name" value="Peptidase_S8_His-AS"/>
</dbReference>
<dbReference type="Pfam" id="PF00082">
    <property type="entry name" value="Peptidase_S8"/>
    <property type="match status" value="1"/>
</dbReference>
<evidence type="ECO:0000256" key="10">
    <source>
        <dbReference type="PROSITE-ProRule" id="PRU01240"/>
    </source>
</evidence>
<keyword evidence="16" id="KW-1185">Reference proteome</keyword>
<dbReference type="InterPro" id="IPR023827">
    <property type="entry name" value="Peptidase_S8_Asp-AS"/>
</dbReference>
<organism evidence="15 16">
    <name type="scientific">Roseibium hamelinense</name>
    <dbReference type="NCBI Taxonomy" id="150831"/>
    <lineage>
        <taxon>Bacteria</taxon>
        <taxon>Pseudomonadati</taxon>
        <taxon>Pseudomonadota</taxon>
        <taxon>Alphaproteobacteria</taxon>
        <taxon>Hyphomicrobiales</taxon>
        <taxon>Stappiaceae</taxon>
        <taxon>Roseibium</taxon>
    </lineage>
</organism>
<dbReference type="PROSITE" id="PS00138">
    <property type="entry name" value="SUBTILASE_SER"/>
    <property type="match status" value="1"/>
</dbReference>
<evidence type="ECO:0000256" key="9">
    <source>
        <dbReference type="ARBA" id="ARBA00022837"/>
    </source>
</evidence>
<feature type="domain" description="Peptidase M10 serralysin C-terminal" evidence="13">
    <location>
        <begin position="480"/>
        <end position="590"/>
    </location>
</feature>
<evidence type="ECO:0000256" key="3">
    <source>
        <dbReference type="ARBA" id="ARBA00022525"/>
    </source>
</evidence>
<dbReference type="GO" id="GO:0012505">
    <property type="term" value="C:endomembrane system"/>
    <property type="evidence" value="ECO:0007669"/>
    <property type="project" value="UniProtKB-ARBA"/>
</dbReference>
<dbReference type="PROSITE" id="PS00136">
    <property type="entry name" value="SUBTILASE_ASP"/>
    <property type="match status" value="1"/>
</dbReference>